<dbReference type="Proteomes" id="UP001269400">
    <property type="component" value="Unassembled WGS sequence"/>
</dbReference>
<evidence type="ECO:0000313" key="1">
    <source>
        <dbReference type="EMBL" id="MDU9693308.1"/>
    </source>
</evidence>
<accession>A0AAX6NBP2</accession>
<comment type="caution">
    <text evidence="1">The sequence shown here is derived from an EMBL/GenBank/DDBJ whole genome shotgun (WGS) entry which is preliminary data.</text>
</comment>
<dbReference type="AlphaFoldDB" id="A0AAX6NBP2"/>
<name>A0AAX6NBP2_PRIAR</name>
<gene>
    <name evidence="1" type="ORF">O0Q50_19235</name>
</gene>
<dbReference type="EMBL" id="JAPTGD010000002">
    <property type="protein sequence ID" value="MDU9693308.1"/>
    <property type="molecule type" value="Genomic_DNA"/>
</dbReference>
<reference evidence="1" key="1">
    <citation type="journal article" date="2022" name="J Environ Chem Eng">
        <title>Biodegradation of petroleum oil using a constructed nonpathogenic and heavy metal-tolerant bacterial consortium isolated from marine sponges.</title>
        <authorList>
            <person name="Dechsakulwatana C."/>
            <person name="Rungsihiranrut A."/>
            <person name="Muangchinda C."/>
            <person name="Ningthoujam R."/>
            <person name="Klankeo P."/>
            <person name="Pinyakong O."/>
        </authorList>
    </citation>
    <scope>NUCLEOTIDE SEQUENCE</scope>
    <source>
        <strain evidence="1">TL01-2</strain>
    </source>
</reference>
<sequence length="106" mass="12660">MNTVLEKIERYKRDIFDLDISPFETTHTLHLRSKLEEQFSQMSFDEQLFLLSIDLQVIKNAKEISQHLESIYSSQNSHRPISHWWWHIDKIADGKLSLKNISFSEK</sequence>
<reference evidence="1" key="2">
    <citation type="submission" date="2022-12" db="EMBL/GenBank/DDBJ databases">
        <authorList>
            <person name="Dechsakulwatana C."/>
            <person name="Rungsihiranrut A."/>
            <person name="Muangchinda C."/>
            <person name="Ningthoujam R."/>
            <person name="Klankeo P."/>
            <person name="Pinyakong O."/>
        </authorList>
    </citation>
    <scope>NUCLEOTIDE SEQUENCE</scope>
    <source>
        <strain evidence="1">TL01-2</strain>
    </source>
</reference>
<proteinExistence type="predicted"/>
<protein>
    <submittedName>
        <fullName evidence="1">Uncharacterized protein</fullName>
    </submittedName>
</protein>
<dbReference type="RefSeq" id="WP_316910536.1">
    <property type="nucleotide sequence ID" value="NZ_JAPTGD010000002.1"/>
</dbReference>
<organism evidence="1 2">
    <name type="scientific">Priestia aryabhattai</name>
    <name type="common">Bacillus aryabhattai</name>
    <dbReference type="NCBI Taxonomy" id="412384"/>
    <lineage>
        <taxon>Bacteria</taxon>
        <taxon>Bacillati</taxon>
        <taxon>Bacillota</taxon>
        <taxon>Bacilli</taxon>
        <taxon>Bacillales</taxon>
        <taxon>Bacillaceae</taxon>
        <taxon>Priestia</taxon>
    </lineage>
</organism>
<evidence type="ECO:0000313" key="2">
    <source>
        <dbReference type="Proteomes" id="UP001269400"/>
    </source>
</evidence>